<feature type="non-terminal residue" evidence="1">
    <location>
        <position position="459"/>
    </location>
</feature>
<organism evidence="1 2">
    <name type="scientific">Tribonema minus</name>
    <dbReference type="NCBI Taxonomy" id="303371"/>
    <lineage>
        <taxon>Eukaryota</taxon>
        <taxon>Sar</taxon>
        <taxon>Stramenopiles</taxon>
        <taxon>Ochrophyta</taxon>
        <taxon>PX clade</taxon>
        <taxon>Xanthophyceae</taxon>
        <taxon>Tribonematales</taxon>
        <taxon>Tribonemataceae</taxon>
        <taxon>Tribonema</taxon>
    </lineage>
</organism>
<dbReference type="InterPro" id="IPR036116">
    <property type="entry name" value="FN3_sf"/>
</dbReference>
<keyword evidence="2" id="KW-1185">Reference proteome</keyword>
<accession>A0A835Z746</accession>
<protein>
    <submittedName>
        <fullName evidence="1">Uncharacterized protein</fullName>
    </submittedName>
</protein>
<gene>
    <name evidence="1" type="ORF">JKP88DRAFT_308697</name>
</gene>
<dbReference type="Proteomes" id="UP000664859">
    <property type="component" value="Unassembled WGS sequence"/>
</dbReference>
<feature type="non-terminal residue" evidence="1">
    <location>
        <position position="1"/>
    </location>
</feature>
<evidence type="ECO:0000313" key="2">
    <source>
        <dbReference type="Proteomes" id="UP000664859"/>
    </source>
</evidence>
<dbReference type="EMBL" id="JAFCMP010000101">
    <property type="protein sequence ID" value="KAG5186907.1"/>
    <property type="molecule type" value="Genomic_DNA"/>
</dbReference>
<name>A0A835Z746_9STRA</name>
<dbReference type="SUPFAM" id="SSF49265">
    <property type="entry name" value="Fibronectin type III"/>
    <property type="match status" value="1"/>
</dbReference>
<sequence>ATSLVLMDLVPGTVIYYARVSARTVLGYGGRRDATPEGNDARADKGIRVPYQVPDAPVSAYYPGGLPALARDAPASLAVSFGAPRYDGGARLANFTVECDTSSNFNSSAGRTPLRSVTVDATVTLCTACVARFDIVALALTLQASSQNFFGQLDAGQRILVGKVYTFTVDAQRLSGATIYVTPDHNALASMTFSPSERLELYGSSTSFPGLQLGAPHYVRVFAANVEMGAGPPAPSPPVVMTMVPAAPPVAPSQVTLSLNAIDSLRARWPSVASASDADRIDYYLVEVYSPSATVSTSGSLFGVREVQRITLGTAPVDLYAKALSTFTLAHGAVDVPLPGTVTATQGSSTLITTEDLTAVLSRGDLIQVGGGVYAVHAYLPFDATTQLPVSAAAYSTDGLVIPELVVGRTADIAYDASALNVKHALEALEGTCAVDVSRSVRGNGYEWLVTFLDGSGAQ</sequence>
<dbReference type="AlphaFoldDB" id="A0A835Z746"/>
<comment type="caution">
    <text evidence="1">The sequence shown here is derived from an EMBL/GenBank/DDBJ whole genome shotgun (WGS) entry which is preliminary data.</text>
</comment>
<proteinExistence type="predicted"/>
<reference evidence="1" key="1">
    <citation type="submission" date="2021-02" db="EMBL/GenBank/DDBJ databases">
        <title>First Annotated Genome of the Yellow-green Alga Tribonema minus.</title>
        <authorList>
            <person name="Mahan K.M."/>
        </authorList>
    </citation>
    <scope>NUCLEOTIDE SEQUENCE</scope>
    <source>
        <strain evidence="1">UTEX B ZZ1240</strain>
    </source>
</reference>
<evidence type="ECO:0000313" key="1">
    <source>
        <dbReference type="EMBL" id="KAG5186907.1"/>
    </source>
</evidence>